<evidence type="ECO:0000313" key="3">
    <source>
        <dbReference type="Proteomes" id="UP000623687"/>
    </source>
</evidence>
<dbReference type="EMBL" id="JACETU010000007">
    <property type="protein sequence ID" value="KAF7424234.1"/>
    <property type="molecule type" value="Genomic_DNA"/>
</dbReference>
<dbReference type="AlphaFoldDB" id="A0A8H6ZPV8"/>
<dbReference type="OrthoDB" id="3355886at2759"/>
<evidence type="ECO:0000256" key="1">
    <source>
        <dbReference type="SAM" id="MobiDB-lite"/>
    </source>
</evidence>
<feature type="region of interest" description="Disordered" evidence="1">
    <location>
        <begin position="176"/>
        <end position="252"/>
    </location>
</feature>
<reference evidence="2" key="1">
    <citation type="submission" date="2019-07" db="EMBL/GenBank/DDBJ databases">
        <authorList>
            <person name="Palmer J.M."/>
        </authorList>
    </citation>
    <scope>NUCLEOTIDE SEQUENCE</scope>
    <source>
        <strain evidence="2">PC9</strain>
    </source>
</reference>
<comment type="caution">
    <text evidence="2">The sequence shown here is derived from an EMBL/GenBank/DDBJ whole genome shotgun (WGS) entry which is preliminary data.</text>
</comment>
<sequence length="252" mass="26876">MFRTIKGIKLRDPQSSHVYVRVHIPAFDVLSKTPTSFLSALTNRLFTLVVMSSILRSVPMRALTASRSIRTLPAAARAFHSPFAVLDTSPLTSSPPPASFYQKEGDEAVYDAFSNSKTYVVCQPDPSNTFHEVPSGAYPTSAPYVNWDATEAPDASQSTSYSSTSSTQYAHPITRSALRNPSGVGESAAVRNASAPGSMGMRGGGFGGLALMDKAGTQPGDGELASRNPQPDGKVAEKFSKLGVEGAWKERK</sequence>
<dbReference type="GeneID" id="59379358"/>
<evidence type="ECO:0000313" key="2">
    <source>
        <dbReference type="EMBL" id="KAF7424234.1"/>
    </source>
</evidence>
<gene>
    <name evidence="2" type="ORF">PC9H_009540</name>
</gene>
<protein>
    <submittedName>
        <fullName evidence="2">Uncharacterized protein</fullName>
    </submittedName>
</protein>
<keyword evidence="3" id="KW-1185">Reference proteome</keyword>
<organism evidence="2 3">
    <name type="scientific">Pleurotus ostreatus</name>
    <name type="common">Oyster mushroom</name>
    <name type="synonym">White-rot fungus</name>
    <dbReference type="NCBI Taxonomy" id="5322"/>
    <lineage>
        <taxon>Eukaryota</taxon>
        <taxon>Fungi</taxon>
        <taxon>Dikarya</taxon>
        <taxon>Basidiomycota</taxon>
        <taxon>Agaricomycotina</taxon>
        <taxon>Agaricomycetes</taxon>
        <taxon>Agaricomycetidae</taxon>
        <taxon>Agaricales</taxon>
        <taxon>Pleurotineae</taxon>
        <taxon>Pleurotaceae</taxon>
        <taxon>Pleurotus</taxon>
    </lineage>
</organism>
<dbReference type="VEuPathDB" id="FungiDB:PC9H_009540"/>
<dbReference type="RefSeq" id="XP_036628428.1">
    <property type="nucleotide sequence ID" value="XM_036779039.1"/>
</dbReference>
<proteinExistence type="predicted"/>
<accession>A0A8H6ZPV8</accession>
<dbReference type="Proteomes" id="UP000623687">
    <property type="component" value="Unassembled WGS sequence"/>
</dbReference>
<name>A0A8H6ZPV8_PLEOS</name>